<evidence type="ECO:0000313" key="1">
    <source>
        <dbReference type="EMBL" id="KIL65483.1"/>
    </source>
</evidence>
<keyword evidence="2" id="KW-1185">Reference proteome</keyword>
<name>A0A0C2X9M0_AMAMK</name>
<accession>A0A0C2X9M0</accession>
<organism evidence="1 2">
    <name type="scientific">Amanita muscaria (strain Koide BX008)</name>
    <dbReference type="NCBI Taxonomy" id="946122"/>
    <lineage>
        <taxon>Eukaryota</taxon>
        <taxon>Fungi</taxon>
        <taxon>Dikarya</taxon>
        <taxon>Basidiomycota</taxon>
        <taxon>Agaricomycotina</taxon>
        <taxon>Agaricomycetes</taxon>
        <taxon>Agaricomycetidae</taxon>
        <taxon>Agaricales</taxon>
        <taxon>Pluteineae</taxon>
        <taxon>Amanitaceae</taxon>
        <taxon>Amanita</taxon>
    </lineage>
</organism>
<dbReference type="HOGENOM" id="CLU_3105849_0_0_1"/>
<gene>
    <name evidence="1" type="ORF">M378DRAFT_162108</name>
</gene>
<evidence type="ECO:0000313" key="2">
    <source>
        <dbReference type="Proteomes" id="UP000054549"/>
    </source>
</evidence>
<dbReference type="InParanoid" id="A0A0C2X9M0"/>
<protein>
    <submittedName>
        <fullName evidence="1">Uncharacterized protein</fullName>
    </submittedName>
</protein>
<dbReference type="Proteomes" id="UP000054549">
    <property type="component" value="Unassembled WGS sequence"/>
</dbReference>
<dbReference type="EMBL" id="KN818242">
    <property type="protein sequence ID" value="KIL65483.1"/>
    <property type="molecule type" value="Genomic_DNA"/>
</dbReference>
<sequence length="51" mass="5953">MRSNWDRQFFAALSLNEYPCCAEQLSRSTNGDEKLLAEMKTVFEEPVKVLR</sequence>
<dbReference type="AlphaFoldDB" id="A0A0C2X9M0"/>
<proteinExistence type="predicted"/>
<reference evidence="1 2" key="1">
    <citation type="submission" date="2014-04" db="EMBL/GenBank/DDBJ databases">
        <title>Evolutionary Origins and Diversification of the Mycorrhizal Mutualists.</title>
        <authorList>
            <consortium name="DOE Joint Genome Institute"/>
            <consortium name="Mycorrhizal Genomics Consortium"/>
            <person name="Kohler A."/>
            <person name="Kuo A."/>
            <person name="Nagy L.G."/>
            <person name="Floudas D."/>
            <person name="Copeland A."/>
            <person name="Barry K.W."/>
            <person name="Cichocki N."/>
            <person name="Veneault-Fourrey C."/>
            <person name="LaButti K."/>
            <person name="Lindquist E.A."/>
            <person name="Lipzen A."/>
            <person name="Lundell T."/>
            <person name="Morin E."/>
            <person name="Murat C."/>
            <person name="Riley R."/>
            <person name="Ohm R."/>
            <person name="Sun H."/>
            <person name="Tunlid A."/>
            <person name="Henrissat B."/>
            <person name="Grigoriev I.V."/>
            <person name="Hibbett D.S."/>
            <person name="Martin F."/>
        </authorList>
    </citation>
    <scope>NUCLEOTIDE SEQUENCE [LARGE SCALE GENOMIC DNA]</scope>
    <source>
        <strain evidence="1 2">Koide BX008</strain>
    </source>
</reference>